<dbReference type="EMBL" id="OU963865">
    <property type="protein sequence ID" value="CAH0388093.1"/>
    <property type="molecule type" value="Genomic_DNA"/>
</dbReference>
<reference evidence="3" key="1">
    <citation type="submission" date="2021-12" db="EMBL/GenBank/DDBJ databases">
        <authorList>
            <person name="King R."/>
        </authorList>
    </citation>
    <scope>NUCLEOTIDE SEQUENCE</scope>
</reference>
<dbReference type="GO" id="GO:0032418">
    <property type="term" value="P:lysosome localization"/>
    <property type="evidence" value="ECO:0007669"/>
    <property type="project" value="TreeGrafter"/>
</dbReference>
<evidence type="ECO:0000256" key="1">
    <source>
        <dbReference type="SAM" id="MobiDB-lite"/>
    </source>
</evidence>
<sequence>MSSNPDEASATMHDFGDIKDDEHAMTESYTEISQSSSISPARRPSQLNLKCEVMSEKLKVLEYLDQLEGVVRQEGDMVTFVAEDLETKIKLSSPPARKEGPVPRGWPLKPLLDNPILNELELEASRIASSVDTLTENLAGILHSVSALTVDCLDTYRDVVCKTCDAVDLNIKSTYQLMAKCEELGKEMEPVYALANQIKEIKRLLDLLENAANIS</sequence>
<evidence type="ECO:0000313" key="3">
    <source>
        <dbReference type="EMBL" id="CAH0388093.1"/>
    </source>
</evidence>
<feature type="domain" description="BLOC-1-related complex subunit 6 C-terminal helix" evidence="2">
    <location>
        <begin position="110"/>
        <end position="209"/>
    </location>
</feature>
<dbReference type="PANTHER" id="PTHR13440:SF7">
    <property type="entry name" value="BLOC-1 RELATED COMPLEX SUBUNIT 6"/>
    <property type="match status" value="1"/>
</dbReference>
<evidence type="ECO:0000313" key="4">
    <source>
        <dbReference type="Proteomes" id="UP001152759"/>
    </source>
</evidence>
<dbReference type="GO" id="GO:0099078">
    <property type="term" value="C:BORC complex"/>
    <property type="evidence" value="ECO:0007669"/>
    <property type="project" value="TreeGrafter"/>
</dbReference>
<organism evidence="3 4">
    <name type="scientific">Bemisia tabaci</name>
    <name type="common">Sweetpotato whitefly</name>
    <name type="synonym">Aleurodes tabaci</name>
    <dbReference type="NCBI Taxonomy" id="7038"/>
    <lineage>
        <taxon>Eukaryota</taxon>
        <taxon>Metazoa</taxon>
        <taxon>Ecdysozoa</taxon>
        <taxon>Arthropoda</taxon>
        <taxon>Hexapoda</taxon>
        <taxon>Insecta</taxon>
        <taxon>Pterygota</taxon>
        <taxon>Neoptera</taxon>
        <taxon>Paraneoptera</taxon>
        <taxon>Hemiptera</taxon>
        <taxon>Sternorrhyncha</taxon>
        <taxon>Aleyrodoidea</taxon>
        <taxon>Aleyrodidae</taxon>
        <taxon>Aleyrodinae</taxon>
        <taxon>Bemisia</taxon>
    </lineage>
</organism>
<gene>
    <name evidence="3" type="ORF">BEMITA_LOCUS7035</name>
</gene>
<feature type="region of interest" description="Disordered" evidence="1">
    <location>
        <begin position="1"/>
        <end position="44"/>
    </location>
</feature>
<dbReference type="InterPro" id="IPR046465">
    <property type="entry name" value="BORCS6_C"/>
</dbReference>
<dbReference type="AlphaFoldDB" id="A0A9P0ABX6"/>
<dbReference type="OrthoDB" id="21270at2759"/>
<dbReference type="InterPro" id="IPR019314">
    <property type="entry name" value="BORCS6"/>
</dbReference>
<keyword evidence="4" id="KW-1185">Reference proteome</keyword>
<name>A0A9P0ABX6_BEMTA</name>
<feature type="compositionally biased region" description="Low complexity" evidence="1">
    <location>
        <begin position="26"/>
        <end position="44"/>
    </location>
</feature>
<dbReference type="KEGG" id="btab:109033467"/>
<feature type="compositionally biased region" description="Basic and acidic residues" evidence="1">
    <location>
        <begin position="14"/>
        <end position="25"/>
    </location>
</feature>
<proteinExistence type="predicted"/>
<protein>
    <recommendedName>
        <fullName evidence="2">BLOC-1-related complex subunit 6 C-terminal helix domain-containing protein</fullName>
    </recommendedName>
</protein>
<evidence type="ECO:0000259" key="2">
    <source>
        <dbReference type="Pfam" id="PF10157"/>
    </source>
</evidence>
<dbReference type="PANTHER" id="PTHR13440">
    <property type="entry name" value="BLOC-1 RELATED COMPLEX SUBUNIT 6"/>
    <property type="match status" value="1"/>
</dbReference>
<dbReference type="Pfam" id="PF10157">
    <property type="entry name" value="BORCS6"/>
    <property type="match status" value="1"/>
</dbReference>
<dbReference type="Proteomes" id="UP001152759">
    <property type="component" value="Chromosome 4"/>
</dbReference>
<accession>A0A9P0ABX6</accession>